<dbReference type="GO" id="GO:0003677">
    <property type="term" value="F:DNA binding"/>
    <property type="evidence" value="ECO:0007669"/>
    <property type="project" value="UniProtKB-KW"/>
</dbReference>
<dbReference type="SUPFAM" id="SSF47413">
    <property type="entry name" value="lambda repressor-like DNA-binding domains"/>
    <property type="match status" value="1"/>
</dbReference>
<dbReference type="PROSITE" id="PS50932">
    <property type="entry name" value="HTH_LACI_2"/>
    <property type="match status" value="1"/>
</dbReference>
<dbReference type="PANTHER" id="PTHR30146">
    <property type="entry name" value="LACI-RELATED TRANSCRIPTIONAL REPRESSOR"/>
    <property type="match status" value="1"/>
</dbReference>
<accession>A0ABU0J0Q1</accession>
<proteinExistence type="predicted"/>
<evidence type="ECO:0000256" key="2">
    <source>
        <dbReference type="ARBA" id="ARBA00023125"/>
    </source>
</evidence>
<protein>
    <submittedName>
        <fullName evidence="6">DNA-binding LacI/PurR family transcriptional regulator</fullName>
    </submittedName>
</protein>
<evidence type="ECO:0000256" key="3">
    <source>
        <dbReference type="ARBA" id="ARBA00023163"/>
    </source>
</evidence>
<dbReference type="Proteomes" id="UP001242480">
    <property type="component" value="Unassembled WGS sequence"/>
</dbReference>
<reference evidence="6 7" key="1">
    <citation type="submission" date="2023-07" db="EMBL/GenBank/DDBJ databases">
        <title>Genomic Encyclopedia of Type Strains, Phase IV (KMG-IV): sequencing the most valuable type-strain genomes for metagenomic binning, comparative biology and taxonomic classification.</title>
        <authorList>
            <person name="Goeker M."/>
        </authorList>
    </citation>
    <scope>NUCLEOTIDE SEQUENCE [LARGE SCALE GENOMIC DNA]</scope>
    <source>
        <strain evidence="6 7">DSM 19619</strain>
    </source>
</reference>
<keyword evidence="7" id="KW-1185">Reference proteome</keyword>
<sequence length="347" mass="36600">MSGRASAQSRPARVTIRDVARVAGVSIGTVSAVINRAGLVAPETLRHVQRCIAELGFEPNDAARSLKHGRVSSIGFIAPDLGNPFFAAIAEGVHQALFEADVLLVLCLTWADAEREAYYAKVLRGQRLSGVIYLSGSGFPSPALQQLAQRGPVVFVDERLPGIEAPFVQAANRTGARALARHVLEMGHRDLAIVGGPPRLSTGEQRLAGYREAIAGAGLDPDAVRMVAGDYTEASGHAAARALLAGRPRPTAILCANDLMAMGVIRHCREAGLRIPEDVSLTGFDDIPSAEGLDPPLTTVAQPARAMGRAAAQLLLHRIGVLAEPPGETEFPTVPRLRRSVAPPGRG</sequence>
<dbReference type="EMBL" id="JAUSVX010000001">
    <property type="protein sequence ID" value="MDQ0467008.1"/>
    <property type="molecule type" value="Genomic_DNA"/>
</dbReference>
<evidence type="ECO:0000259" key="5">
    <source>
        <dbReference type="PROSITE" id="PS50932"/>
    </source>
</evidence>
<dbReference type="RefSeq" id="WP_307266078.1">
    <property type="nucleotide sequence ID" value="NZ_JAUSVX010000001.1"/>
</dbReference>
<name>A0ABU0J0Q1_9HYPH</name>
<gene>
    <name evidence="6" type="ORF">QO011_000003</name>
</gene>
<keyword evidence="2 6" id="KW-0238">DNA-binding</keyword>
<dbReference type="InterPro" id="IPR010982">
    <property type="entry name" value="Lambda_DNA-bd_dom_sf"/>
</dbReference>
<dbReference type="CDD" id="cd06267">
    <property type="entry name" value="PBP1_LacI_sugar_binding-like"/>
    <property type="match status" value="1"/>
</dbReference>
<evidence type="ECO:0000313" key="6">
    <source>
        <dbReference type="EMBL" id="MDQ0467008.1"/>
    </source>
</evidence>
<dbReference type="CDD" id="cd01392">
    <property type="entry name" value="HTH_LacI"/>
    <property type="match status" value="1"/>
</dbReference>
<keyword evidence="3" id="KW-0804">Transcription</keyword>
<dbReference type="SUPFAM" id="SSF53822">
    <property type="entry name" value="Periplasmic binding protein-like I"/>
    <property type="match status" value="1"/>
</dbReference>
<dbReference type="Pfam" id="PF00356">
    <property type="entry name" value="LacI"/>
    <property type="match status" value="1"/>
</dbReference>
<dbReference type="PRINTS" id="PR00036">
    <property type="entry name" value="HTHLACI"/>
</dbReference>
<dbReference type="Gene3D" id="1.10.260.40">
    <property type="entry name" value="lambda repressor-like DNA-binding domains"/>
    <property type="match status" value="1"/>
</dbReference>
<evidence type="ECO:0000256" key="1">
    <source>
        <dbReference type="ARBA" id="ARBA00023015"/>
    </source>
</evidence>
<dbReference type="SMART" id="SM00354">
    <property type="entry name" value="HTH_LACI"/>
    <property type="match status" value="1"/>
</dbReference>
<dbReference type="Pfam" id="PF13377">
    <property type="entry name" value="Peripla_BP_3"/>
    <property type="match status" value="1"/>
</dbReference>
<feature type="region of interest" description="Disordered" evidence="4">
    <location>
        <begin position="327"/>
        <end position="347"/>
    </location>
</feature>
<organism evidence="6 7">
    <name type="scientific">Labrys wisconsinensis</name>
    <dbReference type="NCBI Taxonomy" id="425677"/>
    <lineage>
        <taxon>Bacteria</taxon>
        <taxon>Pseudomonadati</taxon>
        <taxon>Pseudomonadota</taxon>
        <taxon>Alphaproteobacteria</taxon>
        <taxon>Hyphomicrobiales</taxon>
        <taxon>Xanthobacteraceae</taxon>
        <taxon>Labrys</taxon>
    </lineage>
</organism>
<evidence type="ECO:0000256" key="4">
    <source>
        <dbReference type="SAM" id="MobiDB-lite"/>
    </source>
</evidence>
<evidence type="ECO:0000313" key="7">
    <source>
        <dbReference type="Proteomes" id="UP001242480"/>
    </source>
</evidence>
<dbReference type="InterPro" id="IPR000843">
    <property type="entry name" value="HTH_LacI"/>
</dbReference>
<keyword evidence="1" id="KW-0805">Transcription regulation</keyword>
<feature type="domain" description="HTH lacI-type" evidence="5">
    <location>
        <begin position="14"/>
        <end position="68"/>
    </location>
</feature>
<comment type="caution">
    <text evidence="6">The sequence shown here is derived from an EMBL/GenBank/DDBJ whole genome shotgun (WGS) entry which is preliminary data.</text>
</comment>
<dbReference type="InterPro" id="IPR046335">
    <property type="entry name" value="LacI/GalR-like_sensor"/>
</dbReference>
<dbReference type="Gene3D" id="3.40.50.2300">
    <property type="match status" value="2"/>
</dbReference>
<dbReference type="PANTHER" id="PTHR30146:SF109">
    <property type="entry name" value="HTH-TYPE TRANSCRIPTIONAL REGULATOR GALS"/>
    <property type="match status" value="1"/>
</dbReference>
<dbReference type="PROSITE" id="PS00356">
    <property type="entry name" value="HTH_LACI_1"/>
    <property type="match status" value="1"/>
</dbReference>
<dbReference type="InterPro" id="IPR028082">
    <property type="entry name" value="Peripla_BP_I"/>
</dbReference>